<gene>
    <name evidence="1" type="ORF">BT62DRAFT_271091</name>
</gene>
<accession>A0A9P8AXS4</accession>
<keyword evidence="2" id="KW-1185">Reference proteome</keyword>
<dbReference type="RefSeq" id="XP_043045408.1">
    <property type="nucleotide sequence ID" value="XM_043180322.1"/>
</dbReference>
<protein>
    <submittedName>
        <fullName evidence="1">Uncharacterized protein</fullName>
    </submittedName>
</protein>
<dbReference type="EMBL" id="MU250524">
    <property type="protein sequence ID" value="KAG7451908.1"/>
    <property type="molecule type" value="Genomic_DNA"/>
</dbReference>
<dbReference type="Proteomes" id="UP000812287">
    <property type="component" value="Unassembled WGS sequence"/>
</dbReference>
<evidence type="ECO:0000313" key="1">
    <source>
        <dbReference type="EMBL" id="KAG7451908.1"/>
    </source>
</evidence>
<proteinExistence type="predicted"/>
<organism evidence="1 2">
    <name type="scientific">Guyanagaster necrorhizus</name>
    <dbReference type="NCBI Taxonomy" id="856835"/>
    <lineage>
        <taxon>Eukaryota</taxon>
        <taxon>Fungi</taxon>
        <taxon>Dikarya</taxon>
        <taxon>Basidiomycota</taxon>
        <taxon>Agaricomycotina</taxon>
        <taxon>Agaricomycetes</taxon>
        <taxon>Agaricomycetidae</taxon>
        <taxon>Agaricales</taxon>
        <taxon>Marasmiineae</taxon>
        <taxon>Physalacriaceae</taxon>
        <taxon>Guyanagaster</taxon>
    </lineage>
</organism>
<reference evidence="1" key="1">
    <citation type="submission" date="2020-11" db="EMBL/GenBank/DDBJ databases">
        <title>Adaptations for nitrogen fixation in a non-lichenized fungal sporocarp promotes dispersal by wood-feeding termites.</title>
        <authorList>
            <consortium name="DOE Joint Genome Institute"/>
            <person name="Koch R.A."/>
            <person name="Yoon G."/>
            <person name="Arayal U."/>
            <person name="Lail K."/>
            <person name="Amirebrahimi M."/>
            <person name="Labutti K."/>
            <person name="Lipzen A."/>
            <person name="Riley R."/>
            <person name="Barry K."/>
            <person name="Henrissat B."/>
            <person name="Grigoriev I.V."/>
            <person name="Herr J.R."/>
            <person name="Aime M.C."/>
        </authorList>
    </citation>
    <scope>NUCLEOTIDE SEQUENCE</scope>
    <source>
        <strain evidence="1">MCA 3950</strain>
    </source>
</reference>
<evidence type="ECO:0000313" key="2">
    <source>
        <dbReference type="Proteomes" id="UP000812287"/>
    </source>
</evidence>
<dbReference type="AlphaFoldDB" id="A0A9P8AXS4"/>
<name>A0A9P8AXS4_9AGAR</name>
<dbReference type="GeneID" id="66102618"/>
<sequence>MFLFKSSSRRRIHDRTTTFDPGPYPFLQRLVFHNQYFWVYKSTDRRSRIYCASFRTVKEELTIPCSCGVLCSQALILTLLHSSPSTHDRKRGIQNQRHS</sequence>
<comment type="caution">
    <text evidence="1">The sequence shown here is derived from an EMBL/GenBank/DDBJ whole genome shotgun (WGS) entry which is preliminary data.</text>
</comment>